<keyword evidence="1" id="KW-0175">Coiled coil</keyword>
<dbReference type="Gene3D" id="3.90.320.10">
    <property type="match status" value="1"/>
</dbReference>
<dbReference type="EMBL" id="CP019236">
    <property type="protein sequence ID" value="APW38483.1"/>
    <property type="molecule type" value="Genomic_DNA"/>
</dbReference>
<accession>A0A1P8JXK5</accession>
<feature type="coiled-coil region" evidence="1">
    <location>
        <begin position="437"/>
        <end position="473"/>
    </location>
</feature>
<gene>
    <name evidence="3" type="ORF">RD110_15790</name>
</gene>
<sequence>MIQHNLKQGSAEWHAYRRNHFNASDAPAMMGCSPYETRDQLLHRLHTGLTEEVSPELQKRFDNGHAFERLARPLAEEFIGQPLYPVVGSKGKLSASFDGLTMDESINYEHKTLNDALRAAMVDGATGADLPLMYRVQMEHQHMVSGSSRSLFMASKWRGEALVEERHCWYEPDAALAADVAAGWEQFEKDLAAYSPSSVVIENKPVPKLQEALPALRVNAKGEITDSNLDEWKAIALDRIQGINTVLETDEQFSDADADAKWLREVSAGMKQAAARVRADMQSVDQVLNTLEHLDRLATERAVDLEKRVKREKDARRENIVLTGRAAFQAHLAGLNEEVSPIVLQTAIPDFDAVVKNKRSLASIQDAVNTELARCKIAADTCAKDVREKRAWTKAAAEGYGFLFADLQLIIFKPLDDFKLIVTTRIANHKAAKAKEEEDTRERIAAEERARAEQQQRQRNEMALQQIQGIQQQAMIAVLGRAGVRKGGTIECIRDTLAETEAWVIDEENFGSLMGTAQSTKDRVVAEIREMLADREASAAAPVAQAEPIAVAATPAPAPVAAPAVVALKPRAAAPVPAPLSPPTLRLGVINERLLPCGLSTSAEGLRLLGFTPAAKDRAAVLFHERDWPHMLAAMVQRLESISATAAA</sequence>
<keyword evidence="4" id="KW-1185">Reference proteome</keyword>
<dbReference type="KEGG" id="rhy:RD110_15790"/>
<dbReference type="SUPFAM" id="SSF52980">
    <property type="entry name" value="Restriction endonuclease-like"/>
    <property type="match status" value="1"/>
</dbReference>
<evidence type="ECO:0000256" key="1">
    <source>
        <dbReference type="SAM" id="Coils"/>
    </source>
</evidence>
<organism evidence="3 4">
    <name type="scientific">Rhodoferax koreensis</name>
    <dbReference type="NCBI Taxonomy" id="1842727"/>
    <lineage>
        <taxon>Bacteria</taxon>
        <taxon>Pseudomonadati</taxon>
        <taxon>Pseudomonadota</taxon>
        <taxon>Betaproteobacteria</taxon>
        <taxon>Burkholderiales</taxon>
        <taxon>Comamonadaceae</taxon>
        <taxon>Rhodoferax</taxon>
    </lineage>
</organism>
<evidence type="ECO:0000313" key="3">
    <source>
        <dbReference type="EMBL" id="APW38483.1"/>
    </source>
</evidence>
<dbReference type="Proteomes" id="UP000186609">
    <property type="component" value="Chromosome"/>
</dbReference>
<feature type="domain" description="YqaJ viral recombinase" evidence="2">
    <location>
        <begin position="12"/>
        <end position="147"/>
    </location>
</feature>
<dbReference type="STRING" id="1842727.RD110_15790"/>
<proteinExistence type="predicted"/>
<dbReference type="InterPro" id="IPR011604">
    <property type="entry name" value="PDDEXK-like_dom_sf"/>
</dbReference>
<dbReference type="InterPro" id="IPR011335">
    <property type="entry name" value="Restrct_endonuc-II-like"/>
</dbReference>
<evidence type="ECO:0000313" key="4">
    <source>
        <dbReference type="Proteomes" id="UP000186609"/>
    </source>
</evidence>
<dbReference type="InterPro" id="IPR019080">
    <property type="entry name" value="YqaJ_viral_recombinase"/>
</dbReference>
<evidence type="ECO:0000259" key="2">
    <source>
        <dbReference type="Pfam" id="PF09588"/>
    </source>
</evidence>
<dbReference type="AlphaFoldDB" id="A0A1P8JXK5"/>
<dbReference type="Pfam" id="PF09588">
    <property type="entry name" value="YqaJ"/>
    <property type="match status" value="1"/>
</dbReference>
<dbReference type="RefSeq" id="WP_076200362.1">
    <property type="nucleotide sequence ID" value="NZ_CP019236.1"/>
</dbReference>
<name>A0A1P8JXK5_9BURK</name>
<protein>
    <recommendedName>
        <fullName evidence="2">YqaJ viral recombinase domain-containing protein</fullName>
    </recommendedName>
</protein>
<reference evidence="3 4" key="1">
    <citation type="submission" date="2017-01" db="EMBL/GenBank/DDBJ databases">
        <authorList>
            <person name="Mah S.A."/>
            <person name="Swanson W.J."/>
            <person name="Moy G.W."/>
            <person name="Vacquier V.D."/>
        </authorList>
    </citation>
    <scope>NUCLEOTIDE SEQUENCE [LARGE SCALE GENOMIC DNA]</scope>
    <source>
        <strain evidence="3 4">DCY110</strain>
    </source>
</reference>